<reference evidence="2" key="2">
    <citation type="journal article" date="2023" name="IMA Fungus">
        <title>Comparative genomic study of the Penicillium genus elucidates a diverse pangenome and 15 lateral gene transfer events.</title>
        <authorList>
            <person name="Petersen C."/>
            <person name="Sorensen T."/>
            <person name="Nielsen M.R."/>
            <person name="Sondergaard T.E."/>
            <person name="Sorensen J.L."/>
            <person name="Fitzpatrick D.A."/>
            <person name="Frisvad J.C."/>
            <person name="Nielsen K.L."/>
        </authorList>
    </citation>
    <scope>NUCLEOTIDE SEQUENCE</scope>
    <source>
        <strain evidence="2">IBT 16849</strain>
    </source>
</reference>
<dbReference type="Proteomes" id="UP001150879">
    <property type="component" value="Unassembled WGS sequence"/>
</dbReference>
<protein>
    <submittedName>
        <fullName evidence="2">Uncharacterized protein</fullName>
    </submittedName>
</protein>
<dbReference type="AlphaFoldDB" id="A0A9W9IUX8"/>
<gene>
    <name evidence="2" type="ORF">N7472_009217</name>
</gene>
<dbReference type="OrthoDB" id="3009558at2759"/>
<feature type="region of interest" description="Disordered" evidence="1">
    <location>
        <begin position="1"/>
        <end position="21"/>
    </location>
</feature>
<keyword evidence="3" id="KW-1185">Reference proteome</keyword>
<evidence type="ECO:0000256" key="1">
    <source>
        <dbReference type="SAM" id="MobiDB-lite"/>
    </source>
</evidence>
<name>A0A9W9IUX8_9EURO</name>
<evidence type="ECO:0000313" key="3">
    <source>
        <dbReference type="Proteomes" id="UP001150879"/>
    </source>
</evidence>
<dbReference type="EMBL" id="JAPQKP010000006">
    <property type="protein sequence ID" value="KAJ5184377.1"/>
    <property type="molecule type" value="Genomic_DNA"/>
</dbReference>
<organism evidence="2 3">
    <name type="scientific">Penicillium cf. griseofulvum</name>
    <dbReference type="NCBI Taxonomy" id="2972120"/>
    <lineage>
        <taxon>Eukaryota</taxon>
        <taxon>Fungi</taxon>
        <taxon>Dikarya</taxon>
        <taxon>Ascomycota</taxon>
        <taxon>Pezizomycotina</taxon>
        <taxon>Eurotiomycetes</taxon>
        <taxon>Eurotiomycetidae</taxon>
        <taxon>Eurotiales</taxon>
        <taxon>Aspergillaceae</taxon>
        <taxon>Penicillium</taxon>
    </lineage>
</organism>
<comment type="caution">
    <text evidence="2">The sequence shown here is derived from an EMBL/GenBank/DDBJ whole genome shotgun (WGS) entry which is preliminary data.</text>
</comment>
<evidence type="ECO:0000313" key="2">
    <source>
        <dbReference type="EMBL" id="KAJ5184377.1"/>
    </source>
</evidence>
<reference evidence="2" key="1">
    <citation type="submission" date="2022-11" db="EMBL/GenBank/DDBJ databases">
        <authorList>
            <person name="Petersen C."/>
        </authorList>
    </citation>
    <scope>NUCLEOTIDE SEQUENCE</scope>
    <source>
        <strain evidence="2">IBT 16849</strain>
    </source>
</reference>
<sequence length="424" mass="47584">MQSSGHKRRETAGFAYPAIPARDQDIPPYGAANKPTSFRTVHVSYTGDSSPADVFRAESVTHINKENEQFVRTYHPSLSSQEDVCVSESVFGEPVWLVLSPLAASQSVYAGGRPIHYFPGYYTIDTSYGPFGPLTPRSPEKYNQHFDRYINPRRFLTPADLDSLRELFPEAVSIYLLIAGFLIILFEEERHVQDTCNKAWPLELAGLQVFFHLTPSRFDKGLRVFEMMVDQIKQKMRRFLSFIIGEHDRALVVSPPSYPLVIGWASYSEALDRQDCYVVAQNTSTGGIREVRGIINSNLFLRAAVLGTGYSWDKIRKQTNAFLLWHTEHSLAPVEGTSGALLCLGHPSDTVARVVVFQNFEQSYILAHMVGKRNKKQYALVKGGFILAQEIRDSTILSGETPTSTAMFNALTAGNRASTEHEYQ</sequence>
<accession>A0A9W9IUX8</accession>
<proteinExistence type="predicted"/>